<organism evidence="1">
    <name type="scientific">marine sediment metagenome</name>
    <dbReference type="NCBI Taxonomy" id="412755"/>
    <lineage>
        <taxon>unclassified sequences</taxon>
        <taxon>metagenomes</taxon>
        <taxon>ecological metagenomes</taxon>
    </lineage>
</organism>
<sequence length="110" mass="12933">LEILHFYDLLPFKIDGMKVGLKEIPITLNEITDIYLKELSKNKIKIKKNDFMDSIKAAIFFQLANYWAPRLKPFTVYLRGGSYFIGRTLRLLPSRSKLRAHFKELLDITK</sequence>
<accession>X1BGC8</accession>
<comment type="caution">
    <text evidence="1">The sequence shown here is derived from an EMBL/GenBank/DDBJ whole genome shotgun (WGS) entry which is preliminary data.</text>
</comment>
<protein>
    <submittedName>
        <fullName evidence="1">Uncharacterized protein</fullName>
    </submittedName>
</protein>
<evidence type="ECO:0000313" key="1">
    <source>
        <dbReference type="EMBL" id="GAG80267.1"/>
    </source>
</evidence>
<proteinExistence type="predicted"/>
<feature type="non-terminal residue" evidence="1">
    <location>
        <position position="1"/>
    </location>
</feature>
<dbReference type="EMBL" id="BART01016326">
    <property type="protein sequence ID" value="GAG80267.1"/>
    <property type="molecule type" value="Genomic_DNA"/>
</dbReference>
<dbReference type="AlphaFoldDB" id="X1BGC8"/>
<name>X1BGC8_9ZZZZ</name>
<gene>
    <name evidence="1" type="ORF">S01H4_31427</name>
</gene>
<reference evidence="1" key="1">
    <citation type="journal article" date="2014" name="Front. Microbiol.">
        <title>High frequency of phylogenetically diverse reductive dehalogenase-homologous genes in deep subseafloor sedimentary metagenomes.</title>
        <authorList>
            <person name="Kawai M."/>
            <person name="Futagami T."/>
            <person name="Toyoda A."/>
            <person name="Takaki Y."/>
            <person name="Nishi S."/>
            <person name="Hori S."/>
            <person name="Arai W."/>
            <person name="Tsubouchi T."/>
            <person name="Morono Y."/>
            <person name="Uchiyama I."/>
            <person name="Ito T."/>
            <person name="Fujiyama A."/>
            <person name="Inagaki F."/>
            <person name="Takami H."/>
        </authorList>
    </citation>
    <scope>NUCLEOTIDE SEQUENCE</scope>
    <source>
        <strain evidence="1">Expedition CK06-06</strain>
    </source>
</reference>